<dbReference type="GO" id="GO:0005548">
    <property type="term" value="F:phospholipid transporter activity"/>
    <property type="evidence" value="ECO:0007669"/>
    <property type="project" value="TreeGrafter"/>
</dbReference>
<keyword evidence="1" id="KW-0472">Membrane</keyword>
<evidence type="ECO:0000259" key="2">
    <source>
        <dbReference type="Pfam" id="PF02470"/>
    </source>
</evidence>
<reference evidence="3 4" key="1">
    <citation type="submission" date="2019-04" db="EMBL/GenBank/DDBJ databases">
        <title>Geobacter ruber sp. nov., ferric-reducing bacteria isolated from paddy soil.</title>
        <authorList>
            <person name="Xu Z."/>
            <person name="Masuda Y."/>
            <person name="Itoh H."/>
            <person name="Senoo K."/>
        </authorList>
    </citation>
    <scope>NUCLEOTIDE SEQUENCE [LARGE SCALE GENOMIC DNA]</scope>
    <source>
        <strain evidence="3 4">Red88</strain>
    </source>
</reference>
<sequence length="360" mass="39975">MERSNKIGWAQVRAGVFIFVAMICVAGGVLLMGQKTKMFVPKGKLQVVMDDVAGLKEGAPVWLAGVDVGVVTDIRFADPKKNNEVDIRLEIDDEALKKIGTDSKITIKTRGLMGEKYVDITPSQYYFEKPVAVLRGTPVVKLDDVVQKAGTTFDRLNTIVDNITQGKGTLGKLTTDASLYTNIVSLTGELHALAVTINRGEGTLGKLNRNPEPYNRLVSILNRADQTLRDIQESNGTLNKLIYDKALYDKLVTLAQKSNDAADYVRELNKKITSRDSTLGLLINDREFYDKGLSLLTRADNSVKSIEEVTARIKSGEGTAGKLVTDKELYERMNHMVDNLDALVKDFKEHPRKYIKFSLF</sequence>
<organism evidence="3 4">
    <name type="scientific">Oryzomonas rubra</name>
    <dbReference type="NCBI Taxonomy" id="2509454"/>
    <lineage>
        <taxon>Bacteria</taxon>
        <taxon>Pseudomonadati</taxon>
        <taxon>Thermodesulfobacteriota</taxon>
        <taxon>Desulfuromonadia</taxon>
        <taxon>Geobacterales</taxon>
        <taxon>Geobacteraceae</taxon>
        <taxon>Oryzomonas</taxon>
    </lineage>
</organism>
<dbReference type="Pfam" id="PF02470">
    <property type="entry name" value="MlaD"/>
    <property type="match status" value="1"/>
</dbReference>
<proteinExistence type="predicted"/>
<gene>
    <name evidence="3" type="ORF">ET418_11000</name>
</gene>
<keyword evidence="4" id="KW-1185">Reference proteome</keyword>
<protein>
    <submittedName>
        <fullName evidence="3">MCE family protein</fullName>
    </submittedName>
</protein>
<dbReference type="InterPro" id="IPR003399">
    <property type="entry name" value="Mce/MlaD"/>
</dbReference>
<dbReference type="PANTHER" id="PTHR33371:SF4">
    <property type="entry name" value="INTERMEMBRANE PHOSPHOLIPID TRANSPORT SYSTEM BINDING PROTEIN MLAD"/>
    <property type="match status" value="1"/>
</dbReference>
<dbReference type="PANTHER" id="PTHR33371">
    <property type="entry name" value="INTERMEMBRANE PHOSPHOLIPID TRANSPORT SYSTEM BINDING PROTEIN MLAD-RELATED"/>
    <property type="match status" value="1"/>
</dbReference>
<accession>A0A5A9XFA2</accession>
<feature type="domain" description="Mce/MlaD" evidence="2">
    <location>
        <begin position="45"/>
        <end position="122"/>
    </location>
</feature>
<dbReference type="GO" id="GO:0005543">
    <property type="term" value="F:phospholipid binding"/>
    <property type="evidence" value="ECO:0007669"/>
    <property type="project" value="TreeGrafter"/>
</dbReference>
<evidence type="ECO:0000313" key="3">
    <source>
        <dbReference type="EMBL" id="KAA0891303.1"/>
    </source>
</evidence>
<dbReference type="EMBL" id="SRSD01000006">
    <property type="protein sequence ID" value="KAA0891303.1"/>
    <property type="molecule type" value="Genomic_DNA"/>
</dbReference>
<comment type="caution">
    <text evidence="3">The sequence shown here is derived from an EMBL/GenBank/DDBJ whole genome shotgun (WGS) entry which is preliminary data.</text>
</comment>
<dbReference type="RefSeq" id="WP_149307667.1">
    <property type="nucleotide sequence ID" value="NZ_SRSD01000006.1"/>
</dbReference>
<dbReference type="OrthoDB" id="9769132at2"/>
<dbReference type="Proteomes" id="UP000324298">
    <property type="component" value="Unassembled WGS sequence"/>
</dbReference>
<evidence type="ECO:0000256" key="1">
    <source>
        <dbReference type="SAM" id="Phobius"/>
    </source>
</evidence>
<dbReference type="InterPro" id="IPR052336">
    <property type="entry name" value="MlaD_Phospholipid_Transporter"/>
</dbReference>
<evidence type="ECO:0000313" key="4">
    <source>
        <dbReference type="Proteomes" id="UP000324298"/>
    </source>
</evidence>
<dbReference type="AlphaFoldDB" id="A0A5A9XFA2"/>
<keyword evidence="1" id="KW-1133">Transmembrane helix</keyword>
<feature type="transmembrane region" description="Helical" evidence="1">
    <location>
        <begin position="12"/>
        <end position="32"/>
    </location>
</feature>
<keyword evidence="1" id="KW-0812">Transmembrane</keyword>
<name>A0A5A9XFA2_9BACT</name>